<gene>
    <name evidence="5 6" type="primary">tatC</name>
    <name evidence="6" type="ORF">F0919_09330</name>
</gene>
<dbReference type="Proteomes" id="UP000323632">
    <property type="component" value="Unassembled WGS sequence"/>
</dbReference>
<feature type="transmembrane region" description="Helical" evidence="5">
    <location>
        <begin position="126"/>
        <end position="150"/>
    </location>
</feature>
<comment type="caution">
    <text evidence="6">The sequence shown here is derived from an EMBL/GenBank/DDBJ whole genome shotgun (WGS) entry which is preliminary data.</text>
</comment>
<keyword evidence="5" id="KW-1003">Cell membrane</keyword>
<sequence>MAFTDHIEALRWHIIRSVIVIAVVSIAIFFRIEWIFTHIILGPANDDFISYRMLCKFGKMMHIDALCMETLKIRFQNNELSGQFMMSFSASFMIGFILSFPYVFWEFWKFLKPALKQSELKYARGIVFWSSLLFFIGVCFAYFLIAPFTINFFANYQLSPQFENIITIDNYYGTMSDLIFGLGIVFELPILVYFLSKIGILTPAFMREQRRIAIVIIMVVAAVITPPDWFSIFLVAIPLILLYEAGIIISARILKEKKAKEKLDW</sequence>
<evidence type="ECO:0000313" key="7">
    <source>
        <dbReference type="Proteomes" id="UP000323632"/>
    </source>
</evidence>
<organism evidence="6 7">
    <name type="scientific">Taibaiella lutea</name>
    <dbReference type="NCBI Taxonomy" id="2608001"/>
    <lineage>
        <taxon>Bacteria</taxon>
        <taxon>Pseudomonadati</taxon>
        <taxon>Bacteroidota</taxon>
        <taxon>Chitinophagia</taxon>
        <taxon>Chitinophagales</taxon>
        <taxon>Chitinophagaceae</taxon>
        <taxon>Taibaiella</taxon>
    </lineage>
</organism>
<keyword evidence="3 5" id="KW-1133">Transmembrane helix</keyword>
<comment type="function">
    <text evidence="5">Part of the twin-arginine translocation (Tat) system that transports large folded proteins containing a characteristic twin-arginine motif in their signal peptide across membranes.</text>
</comment>
<dbReference type="PRINTS" id="PR01840">
    <property type="entry name" value="TATCFAMILY"/>
</dbReference>
<evidence type="ECO:0000256" key="2">
    <source>
        <dbReference type="ARBA" id="ARBA00022692"/>
    </source>
</evidence>
<feature type="transmembrane region" description="Helical" evidence="5">
    <location>
        <begin position="178"/>
        <end position="196"/>
    </location>
</feature>
<dbReference type="Pfam" id="PF00902">
    <property type="entry name" value="TatC"/>
    <property type="match status" value="1"/>
</dbReference>
<comment type="similarity">
    <text evidence="5">Belongs to the TatC family.</text>
</comment>
<proteinExistence type="inferred from homology"/>
<keyword evidence="5" id="KW-0813">Transport</keyword>
<dbReference type="InterPro" id="IPR002033">
    <property type="entry name" value="TatC"/>
</dbReference>
<keyword evidence="5" id="KW-0653">Protein transport</keyword>
<name>A0A5M6CJ85_9BACT</name>
<feature type="transmembrane region" description="Helical" evidence="5">
    <location>
        <begin position="208"/>
        <end position="224"/>
    </location>
</feature>
<keyword evidence="4 5" id="KW-0472">Membrane</keyword>
<dbReference type="EMBL" id="VWSH01000002">
    <property type="protein sequence ID" value="KAA5535164.1"/>
    <property type="molecule type" value="Genomic_DNA"/>
</dbReference>
<feature type="transmembrane region" description="Helical" evidence="5">
    <location>
        <begin position="84"/>
        <end position="105"/>
    </location>
</feature>
<keyword evidence="2 5" id="KW-0812">Transmembrane</keyword>
<evidence type="ECO:0000256" key="1">
    <source>
        <dbReference type="ARBA" id="ARBA00004141"/>
    </source>
</evidence>
<evidence type="ECO:0000256" key="4">
    <source>
        <dbReference type="ARBA" id="ARBA00023136"/>
    </source>
</evidence>
<keyword evidence="7" id="KW-1185">Reference proteome</keyword>
<comment type="subcellular location">
    <subcellularLocation>
        <location evidence="5">Cell membrane</location>
        <topology evidence="5">Multi-pass membrane protein</topology>
    </subcellularLocation>
    <subcellularLocation>
        <location evidence="1">Membrane</location>
        <topology evidence="1">Multi-pass membrane protein</topology>
    </subcellularLocation>
</comment>
<dbReference type="GO" id="GO:0065002">
    <property type="term" value="P:intracellular protein transmembrane transport"/>
    <property type="evidence" value="ECO:0007669"/>
    <property type="project" value="TreeGrafter"/>
</dbReference>
<feature type="transmembrane region" description="Helical" evidence="5">
    <location>
        <begin position="230"/>
        <end position="254"/>
    </location>
</feature>
<reference evidence="6 7" key="1">
    <citation type="submission" date="2019-09" db="EMBL/GenBank/DDBJ databases">
        <title>Genome sequence and assembly of Taibaiella sp.</title>
        <authorList>
            <person name="Chhetri G."/>
        </authorList>
    </citation>
    <scope>NUCLEOTIDE SEQUENCE [LARGE SCALE GENOMIC DNA]</scope>
    <source>
        <strain evidence="6 7">KVB11</strain>
    </source>
</reference>
<dbReference type="GO" id="GO:0033281">
    <property type="term" value="C:TAT protein transport complex"/>
    <property type="evidence" value="ECO:0007669"/>
    <property type="project" value="UniProtKB-UniRule"/>
</dbReference>
<dbReference type="AlphaFoldDB" id="A0A5M6CJ85"/>
<dbReference type="GO" id="GO:0043953">
    <property type="term" value="P:protein transport by the Tat complex"/>
    <property type="evidence" value="ECO:0007669"/>
    <property type="project" value="UniProtKB-UniRule"/>
</dbReference>
<protein>
    <recommendedName>
        <fullName evidence="5">Sec-independent protein translocase protein TatC</fullName>
    </recommendedName>
</protein>
<dbReference type="GO" id="GO:0009977">
    <property type="term" value="F:proton motive force dependent protein transmembrane transporter activity"/>
    <property type="evidence" value="ECO:0007669"/>
    <property type="project" value="TreeGrafter"/>
</dbReference>
<comment type="subunit">
    <text evidence="5">Forms a complex with TatA.</text>
</comment>
<accession>A0A5M6CJ85</accession>
<evidence type="ECO:0000256" key="3">
    <source>
        <dbReference type="ARBA" id="ARBA00022989"/>
    </source>
</evidence>
<dbReference type="NCBIfam" id="TIGR00945">
    <property type="entry name" value="tatC"/>
    <property type="match status" value="1"/>
</dbReference>
<dbReference type="PANTHER" id="PTHR30371:SF0">
    <property type="entry name" value="SEC-INDEPENDENT PROTEIN TRANSLOCASE PROTEIN TATC, CHLOROPLASTIC-RELATED"/>
    <property type="match status" value="1"/>
</dbReference>
<keyword evidence="5" id="KW-0811">Translocation</keyword>
<evidence type="ECO:0000313" key="6">
    <source>
        <dbReference type="EMBL" id="KAA5535164.1"/>
    </source>
</evidence>
<feature type="transmembrane region" description="Helical" evidence="5">
    <location>
        <begin position="12"/>
        <end position="32"/>
    </location>
</feature>
<evidence type="ECO:0000256" key="5">
    <source>
        <dbReference type="HAMAP-Rule" id="MF_00902"/>
    </source>
</evidence>
<dbReference type="PANTHER" id="PTHR30371">
    <property type="entry name" value="SEC-INDEPENDENT PROTEIN TRANSLOCASE PROTEIN TATC"/>
    <property type="match status" value="1"/>
</dbReference>
<dbReference type="HAMAP" id="MF_00902">
    <property type="entry name" value="TatC"/>
    <property type="match status" value="1"/>
</dbReference>